<organism evidence="2 3">
    <name type="scientific">Nannocystis radixulma</name>
    <dbReference type="NCBI Taxonomy" id="2995305"/>
    <lineage>
        <taxon>Bacteria</taxon>
        <taxon>Pseudomonadati</taxon>
        <taxon>Myxococcota</taxon>
        <taxon>Polyangia</taxon>
        <taxon>Nannocystales</taxon>
        <taxon>Nannocystaceae</taxon>
        <taxon>Nannocystis</taxon>
    </lineage>
</organism>
<reference evidence="2 3" key="1">
    <citation type="submission" date="2022-11" db="EMBL/GenBank/DDBJ databases">
        <title>Minimal conservation of predation-associated metabolite biosynthetic gene clusters underscores biosynthetic potential of Myxococcota including descriptions for ten novel species: Archangium lansinium sp. nov., Myxococcus landrumus sp. nov., Nannocystis bai.</title>
        <authorList>
            <person name="Ahearne A."/>
            <person name="Stevens C."/>
            <person name="Dowd S."/>
        </authorList>
    </citation>
    <scope>NUCLEOTIDE SEQUENCE [LARGE SCALE GENOMIC DNA]</scope>
    <source>
        <strain evidence="2 3">NCELM</strain>
    </source>
</reference>
<accession>A0ABT5B7Y1</accession>
<dbReference type="Proteomes" id="UP001217838">
    <property type="component" value="Unassembled WGS sequence"/>
</dbReference>
<evidence type="ECO:0000313" key="2">
    <source>
        <dbReference type="EMBL" id="MDC0670224.1"/>
    </source>
</evidence>
<dbReference type="RefSeq" id="WP_272000043.1">
    <property type="nucleotide sequence ID" value="NZ_JAQNDN010000010.1"/>
</dbReference>
<keyword evidence="3" id="KW-1185">Reference proteome</keyword>
<comment type="caution">
    <text evidence="2">The sequence shown here is derived from an EMBL/GenBank/DDBJ whole genome shotgun (WGS) entry which is preliminary data.</text>
</comment>
<feature type="compositionally biased region" description="Low complexity" evidence="1">
    <location>
        <begin position="133"/>
        <end position="209"/>
    </location>
</feature>
<dbReference type="EMBL" id="JAQNDN010000010">
    <property type="protein sequence ID" value="MDC0670224.1"/>
    <property type="molecule type" value="Genomic_DNA"/>
</dbReference>
<evidence type="ECO:0000313" key="3">
    <source>
        <dbReference type="Proteomes" id="UP001217838"/>
    </source>
</evidence>
<gene>
    <name evidence="2" type="ORF">POL58_20890</name>
</gene>
<feature type="region of interest" description="Disordered" evidence="1">
    <location>
        <begin position="122"/>
        <end position="218"/>
    </location>
</feature>
<dbReference type="PROSITE" id="PS51257">
    <property type="entry name" value="PROKAR_LIPOPROTEIN"/>
    <property type="match status" value="1"/>
</dbReference>
<protein>
    <submittedName>
        <fullName evidence="2">Uncharacterized protein</fullName>
    </submittedName>
</protein>
<evidence type="ECO:0000256" key="1">
    <source>
        <dbReference type="SAM" id="MobiDB-lite"/>
    </source>
</evidence>
<proteinExistence type="predicted"/>
<name>A0ABT5B7Y1_9BACT</name>
<sequence length="338" mass="34650">MHSRLVRLIGCATVWAFCACGEQPTEVELQLYPCDLTSGLPTSVDLTIQSSGADGKIGEPLVKTFPIAEPEKVFEDGFATVGFTPPAGTLTADITVVWTAGSEVVQARYNLGVPALGEAMPLGKEECEPGQSTTTTPTTTDDPTVTETGATGSGSETETGTTTTTDPTETTSTSSTSSTSTGDSETTTESTTTTTTDTTTTSTTDTTMGTSGGPMEGGTCMSPGLTACDAGPGALGQLLVCQDTTWVLLPDFCQPSACENLGFTNPQAVGCFGDEQGWSCACAETPQGQCEPGQVSQCGEAIGMDGDVKVELCVDDVYYAAQCAGCIIKNGKPLCTTN</sequence>